<evidence type="ECO:0000313" key="2">
    <source>
        <dbReference type="EMBL" id="MBX65647.1"/>
    </source>
</evidence>
<keyword evidence="1" id="KW-0812">Transmembrane</keyword>
<dbReference type="AlphaFoldDB" id="A0A2P2QFJ7"/>
<reference evidence="2" key="1">
    <citation type="submission" date="2018-02" db="EMBL/GenBank/DDBJ databases">
        <title>Rhizophora mucronata_Transcriptome.</title>
        <authorList>
            <person name="Meera S.P."/>
            <person name="Sreeshan A."/>
            <person name="Augustine A."/>
        </authorList>
    </citation>
    <scope>NUCLEOTIDE SEQUENCE</scope>
    <source>
        <tissue evidence="2">Leaf</tissue>
    </source>
</reference>
<protein>
    <submittedName>
        <fullName evidence="2">Uncharacterized protein</fullName>
    </submittedName>
</protein>
<keyword evidence="1" id="KW-0472">Membrane</keyword>
<proteinExistence type="predicted"/>
<dbReference type="EMBL" id="GGEC01085163">
    <property type="protein sequence ID" value="MBX65647.1"/>
    <property type="molecule type" value="Transcribed_RNA"/>
</dbReference>
<evidence type="ECO:0000256" key="1">
    <source>
        <dbReference type="SAM" id="Phobius"/>
    </source>
</evidence>
<name>A0A2P2QFJ7_RHIMU</name>
<sequence length="33" mass="3811">MAWYTFVLTDVCVSTWKVVLFVGVMLMVRGVCR</sequence>
<keyword evidence="1" id="KW-1133">Transmembrane helix</keyword>
<organism evidence="2">
    <name type="scientific">Rhizophora mucronata</name>
    <name type="common">Asiatic mangrove</name>
    <dbReference type="NCBI Taxonomy" id="61149"/>
    <lineage>
        <taxon>Eukaryota</taxon>
        <taxon>Viridiplantae</taxon>
        <taxon>Streptophyta</taxon>
        <taxon>Embryophyta</taxon>
        <taxon>Tracheophyta</taxon>
        <taxon>Spermatophyta</taxon>
        <taxon>Magnoliopsida</taxon>
        <taxon>eudicotyledons</taxon>
        <taxon>Gunneridae</taxon>
        <taxon>Pentapetalae</taxon>
        <taxon>rosids</taxon>
        <taxon>fabids</taxon>
        <taxon>Malpighiales</taxon>
        <taxon>Rhizophoraceae</taxon>
        <taxon>Rhizophora</taxon>
    </lineage>
</organism>
<accession>A0A2P2QFJ7</accession>
<feature type="transmembrane region" description="Helical" evidence="1">
    <location>
        <begin position="6"/>
        <end position="28"/>
    </location>
</feature>